<reference evidence="3" key="1">
    <citation type="journal article" date="2019" name="Int. J. Syst. Evol. Microbiol.">
        <title>The Global Catalogue of Microorganisms (GCM) 10K type strain sequencing project: providing services to taxonomists for standard genome sequencing and annotation.</title>
        <authorList>
            <consortium name="The Broad Institute Genomics Platform"/>
            <consortium name="The Broad Institute Genome Sequencing Center for Infectious Disease"/>
            <person name="Wu L."/>
            <person name="Ma J."/>
        </authorList>
    </citation>
    <scope>NUCLEOTIDE SEQUENCE [LARGE SCALE GENOMIC DNA]</scope>
    <source>
        <strain evidence="3">CGMCC 4.7304</strain>
    </source>
</reference>
<evidence type="ECO:0000259" key="1">
    <source>
        <dbReference type="Pfam" id="PF01636"/>
    </source>
</evidence>
<feature type="domain" description="Aminoglycoside phosphotransferase" evidence="1">
    <location>
        <begin position="12"/>
        <end position="209"/>
    </location>
</feature>
<dbReference type="EMBL" id="JBHSPB010000004">
    <property type="protein sequence ID" value="MFC5720310.1"/>
    <property type="molecule type" value="Genomic_DNA"/>
</dbReference>
<keyword evidence="3" id="KW-1185">Reference proteome</keyword>
<dbReference type="RefSeq" id="WP_390315410.1">
    <property type="nucleotide sequence ID" value="NZ_JBHSPB010000004.1"/>
</dbReference>
<dbReference type="SUPFAM" id="SSF56112">
    <property type="entry name" value="Protein kinase-like (PK-like)"/>
    <property type="match status" value="1"/>
</dbReference>
<dbReference type="PANTHER" id="PTHR21310">
    <property type="entry name" value="AMINOGLYCOSIDE PHOSPHOTRANSFERASE-RELATED-RELATED"/>
    <property type="match status" value="1"/>
</dbReference>
<comment type="caution">
    <text evidence="2">The sequence shown here is derived from an EMBL/GenBank/DDBJ whole genome shotgun (WGS) entry which is preliminary data.</text>
</comment>
<accession>A0ABW0Z0Z2</accession>
<dbReference type="InterPro" id="IPR011009">
    <property type="entry name" value="Kinase-like_dom_sf"/>
</dbReference>
<proteinExistence type="predicted"/>
<protein>
    <submittedName>
        <fullName evidence="2">Phosphotransferase family protein</fullName>
    </submittedName>
</protein>
<name>A0ABW0Z0Z2_9ACTN</name>
<dbReference type="Proteomes" id="UP001596083">
    <property type="component" value="Unassembled WGS sequence"/>
</dbReference>
<organism evidence="2 3">
    <name type="scientific">Streptomyces gamaensis</name>
    <dbReference type="NCBI Taxonomy" id="1763542"/>
    <lineage>
        <taxon>Bacteria</taxon>
        <taxon>Bacillati</taxon>
        <taxon>Actinomycetota</taxon>
        <taxon>Actinomycetes</taxon>
        <taxon>Kitasatosporales</taxon>
        <taxon>Streptomycetaceae</taxon>
        <taxon>Streptomyces</taxon>
    </lineage>
</organism>
<dbReference type="Pfam" id="PF01636">
    <property type="entry name" value="APH"/>
    <property type="match status" value="1"/>
</dbReference>
<sequence>MIVIDGRVPDEAREITTGQANRVWYVDGPVSYVLKHYGDPARAANEAVALTLLTQHQAPAPQLLGADPGAQPAWTAQATVHAEPVPATQLLHELADPLAVVHRIRGSHVGRLAGARRHRTWRDYLRGRLDNYADAAPDLAHAAAVLSRELDVTDVDTEPRLLHHDLQPGHLVRSLSGRSLLLDWELAVFGDPLSDLARLAVRLDLPDPADVLHLTHRPAPAAGRRIHLYWRIHQLADAALSTDPVVQQRGRSRLS</sequence>
<gene>
    <name evidence="2" type="ORF">ACFP1Z_09060</name>
</gene>
<dbReference type="Gene3D" id="3.90.1200.10">
    <property type="match status" value="1"/>
</dbReference>
<evidence type="ECO:0000313" key="2">
    <source>
        <dbReference type="EMBL" id="MFC5720310.1"/>
    </source>
</evidence>
<evidence type="ECO:0000313" key="3">
    <source>
        <dbReference type="Proteomes" id="UP001596083"/>
    </source>
</evidence>
<dbReference type="InterPro" id="IPR002575">
    <property type="entry name" value="Aminoglycoside_PTrfase"/>
</dbReference>
<dbReference type="InterPro" id="IPR051678">
    <property type="entry name" value="AGP_Transferase"/>
</dbReference>
<dbReference type="PANTHER" id="PTHR21310:SF15">
    <property type="entry name" value="AMINOGLYCOSIDE PHOSPHOTRANSFERASE DOMAIN-CONTAINING PROTEIN"/>
    <property type="match status" value="1"/>
</dbReference>